<comment type="caution">
    <text evidence="10">The sequence shown here is derived from an EMBL/GenBank/DDBJ whole genome shotgun (WGS) entry which is preliminary data.</text>
</comment>
<reference evidence="11" key="1">
    <citation type="journal article" date="2019" name="Int. J. Syst. Evol. Microbiol.">
        <title>The Global Catalogue of Microorganisms (GCM) 10K type strain sequencing project: providing services to taxonomists for standard genome sequencing and annotation.</title>
        <authorList>
            <consortium name="The Broad Institute Genomics Platform"/>
            <consortium name="The Broad Institute Genome Sequencing Center for Infectious Disease"/>
            <person name="Wu L."/>
            <person name="Ma J."/>
        </authorList>
    </citation>
    <scope>NUCLEOTIDE SEQUENCE [LARGE SCALE GENOMIC DNA]</scope>
    <source>
        <strain evidence="11">CGMCC 4.1469</strain>
    </source>
</reference>
<dbReference type="Proteomes" id="UP001596067">
    <property type="component" value="Unassembled WGS sequence"/>
</dbReference>
<keyword evidence="6 7" id="KW-0067">ATP-binding</keyword>
<dbReference type="InterPro" id="IPR018391">
    <property type="entry name" value="PQQ_b-propeller_rpt"/>
</dbReference>
<dbReference type="EMBL" id="JBHSOD010000010">
    <property type="protein sequence ID" value="MFC5885583.1"/>
    <property type="molecule type" value="Genomic_DNA"/>
</dbReference>
<keyword evidence="2" id="KW-0723">Serine/threonine-protein kinase</keyword>
<keyword evidence="11" id="KW-1185">Reference proteome</keyword>
<evidence type="ECO:0000256" key="8">
    <source>
        <dbReference type="SAM" id="MobiDB-lite"/>
    </source>
</evidence>
<dbReference type="Pfam" id="PF00069">
    <property type="entry name" value="Pkinase"/>
    <property type="match status" value="1"/>
</dbReference>
<protein>
    <recommendedName>
        <fullName evidence="1">non-specific serine/threonine protein kinase</fullName>
        <ecNumber evidence="1">2.7.11.1</ecNumber>
    </recommendedName>
</protein>
<dbReference type="InterPro" id="IPR011009">
    <property type="entry name" value="Kinase-like_dom_sf"/>
</dbReference>
<dbReference type="SMART" id="SM00564">
    <property type="entry name" value="PQQ"/>
    <property type="match status" value="3"/>
</dbReference>
<feature type="binding site" evidence="7">
    <location>
        <position position="38"/>
    </location>
    <ligand>
        <name>ATP</name>
        <dbReference type="ChEBI" id="CHEBI:30616"/>
    </ligand>
</feature>
<dbReference type="EC" id="2.7.11.1" evidence="1"/>
<dbReference type="PANTHER" id="PTHR43289:SF6">
    <property type="entry name" value="SERINE_THREONINE-PROTEIN KINASE NEKL-3"/>
    <property type="match status" value="1"/>
</dbReference>
<dbReference type="SUPFAM" id="SSF56112">
    <property type="entry name" value="Protein kinase-like (PK-like)"/>
    <property type="match status" value="1"/>
</dbReference>
<evidence type="ECO:0000313" key="11">
    <source>
        <dbReference type="Proteomes" id="UP001596067"/>
    </source>
</evidence>
<organism evidence="10 11">
    <name type="scientific">Kitasatospora aburaviensis</name>
    <dbReference type="NCBI Taxonomy" id="67265"/>
    <lineage>
        <taxon>Bacteria</taxon>
        <taxon>Bacillati</taxon>
        <taxon>Actinomycetota</taxon>
        <taxon>Actinomycetes</taxon>
        <taxon>Kitasatosporales</taxon>
        <taxon>Streptomycetaceae</taxon>
        <taxon>Kitasatospora</taxon>
    </lineage>
</organism>
<evidence type="ECO:0000313" key="10">
    <source>
        <dbReference type="EMBL" id="MFC5885583.1"/>
    </source>
</evidence>
<dbReference type="Gene3D" id="2.130.10.10">
    <property type="entry name" value="YVTN repeat-like/Quinoprotein amine dehydrogenase"/>
    <property type="match status" value="1"/>
</dbReference>
<dbReference type="SUPFAM" id="SSF50998">
    <property type="entry name" value="Quinoprotein alcohol dehydrogenase-like"/>
    <property type="match status" value="1"/>
</dbReference>
<evidence type="ECO:0000256" key="1">
    <source>
        <dbReference type="ARBA" id="ARBA00012513"/>
    </source>
</evidence>
<dbReference type="CDD" id="cd14014">
    <property type="entry name" value="STKc_PknB_like"/>
    <property type="match status" value="1"/>
</dbReference>
<dbReference type="InterPro" id="IPR017441">
    <property type="entry name" value="Protein_kinase_ATP_BS"/>
</dbReference>
<evidence type="ECO:0000256" key="2">
    <source>
        <dbReference type="ARBA" id="ARBA00022527"/>
    </source>
</evidence>
<sequence>MGRMLAGRYRLSERIGSGGMGVVWRAEDLVLHRPVAVKTIAAGPGVSPESAARLQREARAAAGLSDSPHVVTVHDFGQDGDTLFIVMELVQGRPLDQVLAGDGVPSPARAVHWARQVCAALAFAHERGIVHRDIKPANAILTPDGTVKVLDFGIAWFHPALGLEQLSRTDNVMGSAPWMSPEQARGRDIGPKSDLYSLGCLLHQLLTGNPPFGQRDRISQLVAHASEIPEPPSRTRPGLPPELDTLVSDLLAKLPGQRPASAAEVAARLGAVGELLGSQATAGAPPRPALPPAPQSVPGDASTGGSRKVSRRTVLIGVGVVVTGGATAVVVPKVMDDGGRGKGSGASSGESTGAAVQQAQPRWSSPERYVLGQVGSVLMSGTAEGAVLRDAQSGAMLWQFPDRTKLIRGDALALSTDSVLTVVESKEVRCLDIRTGQIRWSHSLHVGGGEVSDGTHIAAAGTALYVAFARHLWRLDPSNGKVVWTYQLPGDLDILTGLKPATGLLLARNSERAWFAIAPDTGTELWTYPTSSSSEDQTIAGSADGRIYFNGQDEIHVVTAADGKVLAPLKANGQIVPEHGLVVGKSSDATEVAAWSLANGRRLWTAANARVVRMTGTALQLRMIPQGVGNRAIDIRTGSPLWEAEDLRDVMPETWAAVPVAGPWCFAPRNANSDLVLIDPATGRRSRPVRFPQRTLQVAEVIGGTAYATCDDSATVDGYLHNPTLYAVDRPDKL</sequence>
<dbReference type="PANTHER" id="PTHR43289">
    <property type="entry name" value="MITOGEN-ACTIVATED PROTEIN KINASE KINASE KINASE 20-RELATED"/>
    <property type="match status" value="1"/>
</dbReference>
<gene>
    <name evidence="10" type="ORF">ACFP0N_11440</name>
</gene>
<dbReference type="InterPro" id="IPR011047">
    <property type="entry name" value="Quinoprotein_ADH-like_sf"/>
</dbReference>
<keyword evidence="4 7" id="KW-0547">Nucleotide-binding</keyword>
<dbReference type="SMART" id="SM00220">
    <property type="entry name" value="S_TKc"/>
    <property type="match status" value="1"/>
</dbReference>
<keyword evidence="3" id="KW-0808">Transferase</keyword>
<feature type="compositionally biased region" description="Pro residues" evidence="8">
    <location>
        <begin position="285"/>
        <end position="295"/>
    </location>
</feature>
<dbReference type="InterPro" id="IPR002372">
    <property type="entry name" value="PQQ_rpt_dom"/>
</dbReference>
<dbReference type="InterPro" id="IPR000719">
    <property type="entry name" value="Prot_kinase_dom"/>
</dbReference>
<evidence type="ECO:0000259" key="9">
    <source>
        <dbReference type="PROSITE" id="PS50011"/>
    </source>
</evidence>
<dbReference type="PROSITE" id="PS50011">
    <property type="entry name" value="PROTEIN_KINASE_DOM"/>
    <property type="match status" value="1"/>
</dbReference>
<dbReference type="Gene3D" id="3.30.200.20">
    <property type="entry name" value="Phosphorylase Kinase, domain 1"/>
    <property type="match status" value="1"/>
</dbReference>
<evidence type="ECO:0000256" key="5">
    <source>
        <dbReference type="ARBA" id="ARBA00022777"/>
    </source>
</evidence>
<dbReference type="InterPro" id="IPR015943">
    <property type="entry name" value="WD40/YVTN_repeat-like_dom_sf"/>
</dbReference>
<accession>A0ABW1EVD6</accession>
<evidence type="ECO:0000256" key="7">
    <source>
        <dbReference type="PROSITE-ProRule" id="PRU10141"/>
    </source>
</evidence>
<evidence type="ECO:0000256" key="3">
    <source>
        <dbReference type="ARBA" id="ARBA00022679"/>
    </source>
</evidence>
<feature type="region of interest" description="Disordered" evidence="8">
    <location>
        <begin position="279"/>
        <end position="308"/>
    </location>
</feature>
<feature type="region of interest" description="Disordered" evidence="8">
    <location>
        <begin position="334"/>
        <end position="363"/>
    </location>
</feature>
<evidence type="ECO:0000256" key="6">
    <source>
        <dbReference type="ARBA" id="ARBA00022840"/>
    </source>
</evidence>
<dbReference type="GO" id="GO:0016301">
    <property type="term" value="F:kinase activity"/>
    <property type="evidence" value="ECO:0007669"/>
    <property type="project" value="UniProtKB-KW"/>
</dbReference>
<proteinExistence type="predicted"/>
<dbReference type="RefSeq" id="WP_313761745.1">
    <property type="nucleotide sequence ID" value="NZ_BAAAVH010000049.1"/>
</dbReference>
<name>A0ABW1EVD6_9ACTN</name>
<dbReference type="PROSITE" id="PS00107">
    <property type="entry name" value="PROTEIN_KINASE_ATP"/>
    <property type="match status" value="1"/>
</dbReference>
<keyword evidence="5 10" id="KW-0418">Kinase</keyword>
<dbReference type="Gene3D" id="1.10.510.10">
    <property type="entry name" value="Transferase(Phosphotransferase) domain 1"/>
    <property type="match status" value="1"/>
</dbReference>
<dbReference type="Pfam" id="PF13360">
    <property type="entry name" value="PQQ_2"/>
    <property type="match status" value="1"/>
</dbReference>
<evidence type="ECO:0000256" key="4">
    <source>
        <dbReference type="ARBA" id="ARBA00022741"/>
    </source>
</evidence>
<feature type="domain" description="Protein kinase" evidence="9">
    <location>
        <begin position="9"/>
        <end position="276"/>
    </location>
</feature>